<evidence type="ECO:0000313" key="1">
    <source>
        <dbReference type="EMBL" id="GIY97267.1"/>
    </source>
</evidence>
<keyword evidence="2" id="KW-1185">Reference proteome</keyword>
<evidence type="ECO:0000313" key="2">
    <source>
        <dbReference type="Proteomes" id="UP001054945"/>
    </source>
</evidence>
<protein>
    <submittedName>
        <fullName evidence="1">Uncharacterized protein</fullName>
    </submittedName>
</protein>
<proteinExistence type="predicted"/>
<sequence>MALLDFATTTRRRSLSVSSDTVEVKPESATQNTFNTDLWGGFTAATGNSSPSPAEAKSINSENWINFFNCLEKRIVECQIKLVVI</sequence>
<comment type="caution">
    <text evidence="1">The sequence shown here is derived from an EMBL/GenBank/DDBJ whole genome shotgun (WGS) entry which is preliminary data.</text>
</comment>
<gene>
    <name evidence="1" type="ORF">CEXT_174441</name>
</gene>
<accession>A0AAV4XQ12</accession>
<dbReference type="Proteomes" id="UP001054945">
    <property type="component" value="Unassembled WGS sequence"/>
</dbReference>
<name>A0AAV4XQ12_CAEEX</name>
<dbReference type="EMBL" id="BPLR01018142">
    <property type="protein sequence ID" value="GIY97267.1"/>
    <property type="molecule type" value="Genomic_DNA"/>
</dbReference>
<reference evidence="1 2" key="1">
    <citation type="submission" date="2021-06" db="EMBL/GenBank/DDBJ databases">
        <title>Caerostris extrusa draft genome.</title>
        <authorList>
            <person name="Kono N."/>
            <person name="Arakawa K."/>
        </authorList>
    </citation>
    <scope>NUCLEOTIDE SEQUENCE [LARGE SCALE GENOMIC DNA]</scope>
</reference>
<dbReference type="AlphaFoldDB" id="A0AAV4XQ12"/>
<organism evidence="1 2">
    <name type="scientific">Caerostris extrusa</name>
    <name type="common">Bark spider</name>
    <name type="synonym">Caerostris bankana</name>
    <dbReference type="NCBI Taxonomy" id="172846"/>
    <lineage>
        <taxon>Eukaryota</taxon>
        <taxon>Metazoa</taxon>
        <taxon>Ecdysozoa</taxon>
        <taxon>Arthropoda</taxon>
        <taxon>Chelicerata</taxon>
        <taxon>Arachnida</taxon>
        <taxon>Araneae</taxon>
        <taxon>Araneomorphae</taxon>
        <taxon>Entelegynae</taxon>
        <taxon>Araneoidea</taxon>
        <taxon>Araneidae</taxon>
        <taxon>Caerostris</taxon>
    </lineage>
</organism>